<dbReference type="RefSeq" id="YP_010651734.1">
    <property type="nucleotide sequence ID" value="NC_070783.1"/>
</dbReference>
<dbReference type="Proteomes" id="UP000516151">
    <property type="component" value="Segment"/>
</dbReference>
<reference evidence="1 2" key="1">
    <citation type="submission" date="2020-06" db="EMBL/GenBank/DDBJ databases">
        <authorList>
            <person name="Arora M.N."/>
            <person name="Dalling M.T."/>
            <person name="Dawson S.P.M."/>
            <person name="Elia S.N."/>
            <person name="Burke B."/>
            <person name="Shaffer C.D."/>
            <person name="Weston-Hafer K.A."/>
            <person name="Garlena R.A."/>
            <person name="Russell D.A."/>
            <person name="Pope W.H."/>
            <person name="Jacobs-Sera D."/>
            <person name="Hatfull G.F."/>
        </authorList>
    </citation>
    <scope>NUCLEOTIDE SEQUENCE [LARGE SCALE GENOMIC DNA]</scope>
</reference>
<accession>A0A7G9UYX2</accession>
<evidence type="ECO:0000313" key="1">
    <source>
        <dbReference type="EMBL" id="QNN99227.1"/>
    </source>
</evidence>
<dbReference type="GeneID" id="77927440"/>
<gene>
    <name evidence="1" type="primary">145</name>
    <name evidence="1" type="ORF">SEA_FAUST_145</name>
</gene>
<sequence>MKNYPSPDSFIDIVVTQHEDDFTTWRVVGVSVDWDAVKQRDIETGFANRALAEAFFARYTSEYIEENFFKKGPSE</sequence>
<protein>
    <submittedName>
        <fullName evidence="1">Uncharacterized protein</fullName>
    </submittedName>
</protein>
<dbReference type="KEGG" id="vg:77927440"/>
<dbReference type="EMBL" id="MT684598">
    <property type="protein sequence ID" value="QNN99227.1"/>
    <property type="molecule type" value="Genomic_DNA"/>
</dbReference>
<organism evidence="1 2">
    <name type="scientific">Streptomyces phage Faust</name>
    <dbReference type="NCBI Taxonomy" id="2767565"/>
    <lineage>
        <taxon>Viruses</taxon>
        <taxon>Duplodnaviria</taxon>
        <taxon>Heunggongvirae</taxon>
        <taxon>Uroviricota</taxon>
        <taxon>Caudoviricetes</taxon>
        <taxon>Stanwilliamsviridae</taxon>
        <taxon>Loccivirinae</taxon>
        <taxon>Faustvirus</taxon>
        <taxon>Faustvirus faust</taxon>
    </lineage>
</organism>
<evidence type="ECO:0000313" key="2">
    <source>
        <dbReference type="Proteomes" id="UP000516151"/>
    </source>
</evidence>
<name>A0A7G9UYX2_9CAUD</name>
<keyword evidence="2" id="KW-1185">Reference proteome</keyword>
<proteinExistence type="predicted"/>